<accession>W6YGU7</accession>
<protein>
    <submittedName>
        <fullName evidence="1">Uncharacterized protein</fullName>
    </submittedName>
</protein>
<evidence type="ECO:0000313" key="2">
    <source>
        <dbReference type="Proteomes" id="UP000053841"/>
    </source>
</evidence>
<proteinExistence type="predicted"/>
<keyword evidence="2" id="KW-1185">Reference proteome</keyword>
<dbReference type="HOGENOM" id="CLU_2811959_0_0_1"/>
<sequence>MFYGRTKHRRETHPLSVCATRILRVRMAGTFVSTVHPSCVSRTNPSFSCTSITHRVHGLTLFQTFET</sequence>
<dbReference type="Proteomes" id="UP000053841">
    <property type="component" value="Unassembled WGS sequence"/>
</dbReference>
<dbReference type="GeneID" id="19153384"/>
<reference evidence="1 2" key="1">
    <citation type="journal article" date="2013" name="PLoS Genet.">
        <title>Comparative genome structure, secondary metabolite, and effector coding capacity across Cochliobolus pathogens.</title>
        <authorList>
            <person name="Condon B.J."/>
            <person name="Leng Y."/>
            <person name="Wu D."/>
            <person name="Bushley K.E."/>
            <person name="Ohm R.A."/>
            <person name="Otillar R."/>
            <person name="Martin J."/>
            <person name="Schackwitz W."/>
            <person name="Grimwood J."/>
            <person name="MohdZainudin N."/>
            <person name="Xue C."/>
            <person name="Wang R."/>
            <person name="Manning V.A."/>
            <person name="Dhillon B."/>
            <person name="Tu Z.J."/>
            <person name="Steffenson B.J."/>
            <person name="Salamov A."/>
            <person name="Sun H."/>
            <person name="Lowry S."/>
            <person name="LaButti K."/>
            <person name="Han J."/>
            <person name="Copeland A."/>
            <person name="Lindquist E."/>
            <person name="Barry K."/>
            <person name="Schmutz J."/>
            <person name="Baker S.E."/>
            <person name="Ciuffetti L.M."/>
            <person name="Grigoriev I.V."/>
            <person name="Zhong S."/>
            <person name="Turgeon B.G."/>
        </authorList>
    </citation>
    <scope>NUCLEOTIDE SEQUENCE [LARGE SCALE GENOMIC DNA]</scope>
    <source>
        <strain evidence="1 2">26-R-13</strain>
    </source>
</reference>
<dbReference type="EMBL" id="KI964585">
    <property type="protein sequence ID" value="EUC34779.1"/>
    <property type="molecule type" value="Genomic_DNA"/>
</dbReference>
<dbReference type="OrthoDB" id="3682408at2759"/>
<dbReference type="AlphaFoldDB" id="W6YGU7"/>
<evidence type="ECO:0000313" key="1">
    <source>
        <dbReference type="EMBL" id="EUC34779.1"/>
    </source>
</evidence>
<dbReference type="RefSeq" id="XP_007710900.1">
    <property type="nucleotide sequence ID" value="XM_007712710.1"/>
</dbReference>
<gene>
    <name evidence="1" type="ORF">COCCADRAFT_92474</name>
</gene>
<name>W6YGU7_COCC2</name>
<dbReference type="KEGG" id="bze:COCCADRAFT_92474"/>
<organism evidence="1 2">
    <name type="scientific">Cochliobolus carbonum (strain 26-R-13)</name>
    <name type="common">Maize leaf spot fungus</name>
    <name type="synonym">Bipolaris zeicola</name>
    <dbReference type="NCBI Taxonomy" id="930089"/>
    <lineage>
        <taxon>Eukaryota</taxon>
        <taxon>Fungi</taxon>
        <taxon>Dikarya</taxon>
        <taxon>Ascomycota</taxon>
        <taxon>Pezizomycotina</taxon>
        <taxon>Dothideomycetes</taxon>
        <taxon>Pleosporomycetidae</taxon>
        <taxon>Pleosporales</taxon>
        <taxon>Pleosporineae</taxon>
        <taxon>Pleosporaceae</taxon>
        <taxon>Bipolaris</taxon>
    </lineage>
</organism>